<evidence type="ECO:0000256" key="1">
    <source>
        <dbReference type="ARBA" id="ARBA00022723"/>
    </source>
</evidence>
<name>A0A8J7JZD4_9CYAN</name>
<dbReference type="RefSeq" id="WP_193918082.1">
    <property type="nucleotide sequence ID" value="NZ_JADEWL010000012.1"/>
</dbReference>
<sequence length="67" mass="7200">MALELKVSNMKCEDCAAKIKESIKVVEPDAKIDVDLDSKTVTVDSDASGESIKQAIVAAGYHIEGYQ</sequence>
<accession>A0A8J7JZD4</accession>
<keyword evidence="4" id="KW-1185">Reference proteome</keyword>
<gene>
    <name evidence="3" type="ORF">IQ247_06160</name>
</gene>
<dbReference type="InterPro" id="IPR036163">
    <property type="entry name" value="HMA_dom_sf"/>
</dbReference>
<evidence type="ECO:0000313" key="4">
    <source>
        <dbReference type="Proteomes" id="UP000620559"/>
    </source>
</evidence>
<dbReference type="Proteomes" id="UP000620559">
    <property type="component" value="Unassembled WGS sequence"/>
</dbReference>
<feature type="domain" description="HMA" evidence="2">
    <location>
        <begin position="1"/>
        <end position="64"/>
    </location>
</feature>
<dbReference type="SUPFAM" id="SSF55008">
    <property type="entry name" value="HMA, heavy metal-associated domain"/>
    <property type="match status" value="1"/>
</dbReference>
<dbReference type="EMBL" id="JADEWL010000012">
    <property type="protein sequence ID" value="MBE9212296.1"/>
    <property type="molecule type" value="Genomic_DNA"/>
</dbReference>
<dbReference type="InterPro" id="IPR006121">
    <property type="entry name" value="HMA_dom"/>
</dbReference>
<keyword evidence="1" id="KW-0479">Metal-binding</keyword>
<evidence type="ECO:0000259" key="2">
    <source>
        <dbReference type="PROSITE" id="PS50846"/>
    </source>
</evidence>
<dbReference type="GO" id="GO:0046872">
    <property type="term" value="F:metal ion binding"/>
    <property type="evidence" value="ECO:0007669"/>
    <property type="project" value="UniProtKB-KW"/>
</dbReference>
<comment type="caution">
    <text evidence="3">The sequence shown here is derived from an EMBL/GenBank/DDBJ whole genome shotgun (WGS) entry which is preliminary data.</text>
</comment>
<dbReference type="Gene3D" id="3.30.70.100">
    <property type="match status" value="1"/>
</dbReference>
<dbReference type="CDD" id="cd00371">
    <property type="entry name" value="HMA"/>
    <property type="match status" value="1"/>
</dbReference>
<reference evidence="3" key="1">
    <citation type="submission" date="2020-10" db="EMBL/GenBank/DDBJ databases">
        <authorList>
            <person name="Castelo-Branco R."/>
            <person name="Eusebio N."/>
            <person name="Adriana R."/>
            <person name="Vieira A."/>
            <person name="Brugerolle De Fraissinette N."/>
            <person name="Rezende De Castro R."/>
            <person name="Schneider M.P."/>
            <person name="Vasconcelos V."/>
            <person name="Leao P.N."/>
        </authorList>
    </citation>
    <scope>NUCLEOTIDE SEQUENCE</scope>
    <source>
        <strain evidence="3">LEGE 06105</strain>
    </source>
</reference>
<dbReference type="PROSITE" id="PS50846">
    <property type="entry name" value="HMA_2"/>
    <property type="match status" value="1"/>
</dbReference>
<evidence type="ECO:0000313" key="3">
    <source>
        <dbReference type="EMBL" id="MBE9212296.1"/>
    </source>
</evidence>
<dbReference type="PROSITE" id="PS01047">
    <property type="entry name" value="HMA_1"/>
    <property type="match status" value="1"/>
</dbReference>
<protein>
    <submittedName>
        <fullName evidence="3">Heavy-metal-associated domain-containing protein</fullName>
    </submittedName>
</protein>
<dbReference type="AlphaFoldDB" id="A0A8J7JZD4"/>
<dbReference type="InterPro" id="IPR017969">
    <property type="entry name" value="Heavy-metal-associated_CS"/>
</dbReference>
<organism evidence="3 4">
    <name type="scientific">Plectonema cf. radiosum LEGE 06105</name>
    <dbReference type="NCBI Taxonomy" id="945769"/>
    <lineage>
        <taxon>Bacteria</taxon>
        <taxon>Bacillati</taxon>
        <taxon>Cyanobacteriota</taxon>
        <taxon>Cyanophyceae</taxon>
        <taxon>Oscillatoriophycideae</taxon>
        <taxon>Oscillatoriales</taxon>
        <taxon>Microcoleaceae</taxon>
        <taxon>Plectonema</taxon>
    </lineage>
</organism>
<dbReference type="Pfam" id="PF00403">
    <property type="entry name" value="HMA"/>
    <property type="match status" value="1"/>
</dbReference>
<proteinExistence type="predicted"/>